<dbReference type="Pfam" id="PF00107">
    <property type="entry name" value="ADH_zinc_N"/>
    <property type="match status" value="1"/>
</dbReference>
<evidence type="ECO:0000256" key="1">
    <source>
        <dbReference type="ARBA" id="ARBA00001947"/>
    </source>
</evidence>
<name>A0ABY5STN5_9MICO</name>
<dbReference type="SMART" id="SM00829">
    <property type="entry name" value="PKS_ER"/>
    <property type="match status" value="1"/>
</dbReference>
<dbReference type="RefSeq" id="WP_139906657.1">
    <property type="nucleotide sequence ID" value="NZ_CP093443.1"/>
</dbReference>
<comment type="catalytic activity">
    <reaction evidence="8">
        <text>a primary alcohol + NAD(+) = an aldehyde + NADH + H(+)</text>
        <dbReference type="Rhea" id="RHEA:10736"/>
        <dbReference type="ChEBI" id="CHEBI:15378"/>
        <dbReference type="ChEBI" id="CHEBI:15734"/>
        <dbReference type="ChEBI" id="CHEBI:17478"/>
        <dbReference type="ChEBI" id="CHEBI:57540"/>
        <dbReference type="ChEBI" id="CHEBI:57945"/>
        <dbReference type="EC" id="1.1.1.1"/>
    </reaction>
</comment>
<dbReference type="Gene3D" id="3.90.180.10">
    <property type="entry name" value="Medium-chain alcohol dehydrogenases, catalytic domain"/>
    <property type="match status" value="1"/>
</dbReference>
<evidence type="ECO:0000256" key="8">
    <source>
        <dbReference type="ARBA" id="ARBA00049243"/>
    </source>
</evidence>
<keyword evidence="5 9" id="KW-0862">Zinc</keyword>
<dbReference type="SUPFAM" id="SSF50129">
    <property type="entry name" value="GroES-like"/>
    <property type="match status" value="1"/>
</dbReference>
<keyword evidence="12" id="KW-1185">Reference proteome</keyword>
<dbReference type="SUPFAM" id="SSF51735">
    <property type="entry name" value="NAD(P)-binding Rossmann-fold domains"/>
    <property type="match status" value="1"/>
</dbReference>
<dbReference type="EC" id="1.1.1.1" evidence="3"/>
<keyword evidence="4 9" id="KW-0479">Metal-binding</keyword>
<dbReference type="PANTHER" id="PTHR42940">
    <property type="entry name" value="ALCOHOL DEHYDROGENASE 1-RELATED"/>
    <property type="match status" value="1"/>
</dbReference>
<evidence type="ECO:0000256" key="4">
    <source>
        <dbReference type="ARBA" id="ARBA00022723"/>
    </source>
</evidence>
<evidence type="ECO:0000256" key="2">
    <source>
        <dbReference type="ARBA" id="ARBA00008072"/>
    </source>
</evidence>
<evidence type="ECO:0000256" key="6">
    <source>
        <dbReference type="ARBA" id="ARBA00023002"/>
    </source>
</evidence>
<dbReference type="PROSITE" id="PS00059">
    <property type="entry name" value="ADH_ZINC"/>
    <property type="match status" value="1"/>
</dbReference>
<evidence type="ECO:0000256" key="9">
    <source>
        <dbReference type="RuleBase" id="RU361277"/>
    </source>
</evidence>
<evidence type="ECO:0000313" key="12">
    <source>
        <dbReference type="Proteomes" id="UP001064879"/>
    </source>
</evidence>
<dbReference type="Pfam" id="PF08240">
    <property type="entry name" value="ADH_N"/>
    <property type="match status" value="1"/>
</dbReference>
<dbReference type="InterPro" id="IPR013149">
    <property type="entry name" value="ADH-like_C"/>
</dbReference>
<reference evidence="11" key="1">
    <citation type="submission" date="2022-03" db="EMBL/GenBank/DDBJ databases">
        <title>Brevibacterium spongiae sp. nov., isolated from marine sponge.</title>
        <authorList>
            <person name="Li Z."/>
            <person name="Zhang M."/>
        </authorList>
    </citation>
    <scope>NUCLEOTIDE SEQUENCE</scope>
    <source>
        <strain evidence="11">WHS-Z9</strain>
    </source>
</reference>
<evidence type="ECO:0000256" key="5">
    <source>
        <dbReference type="ARBA" id="ARBA00022833"/>
    </source>
</evidence>
<sequence>MKAFAIEKISSPVSEIELSTPTPVDHQVLLKVTHSGICHTDTHVQAGGYDLGSRGFMSMTDRGLTLPAVMGHETVGEVIAVGDSADESLIGEKRLVFPWIGCGECGRCLAHQENYCDSSQALGIFRPGGFAEEILVPHEKYLVDITGLDAAWAATLGCSGVTSYSAVRKAREFAAPDETIAVIGAGGVGLMAIAMLSAVGHRNIAAVDVNDENLRAAQKLGATTIVNSSDGEGSAKLKSRAGGPVSAVIDFVNTGETVTLGFDALTKGGICVLVGLFGGEFVMPTAVTALKALTVRGNYVGSLDELKDVVQLAKRSDLPKIPISPRPLNAESINSGLDDLRAGKVRGRIVLHSN</sequence>
<evidence type="ECO:0000313" key="11">
    <source>
        <dbReference type="EMBL" id="UVI36396.1"/>
    </source>
</evidence>
<dbReference type="Gene3D" id="3.40.50.720">
    <property type="entry name" value="NAD(P)-binding Rossmann-like Domain"/>
    <property type="match status" value="1"/>
</dbReference>
<dbReference type="InterPro" id="IPR002328">
    <property type="entry name" value="ADH_Zn_CS"/>
</dbReference>
<dbReference type="InterPro" id="IPR011032">
    <property type="entry name" value="GroES-like_sf"/>
</dbReference>
<dbReference type="InterPro" id="IPR013154">
    <property type="entry name" value="ADH-like_N"/>
</dbReference>
<dbReference type="InterPro" id="IPR036291">
    <property type="entry name" value="NAD(P)-bd_dom_sf"/>
</dbReference>
<comment type="similarity">
    <text evidence="2 9">Belongs to the zinc-containing alcohol dehydrogenase family.</text>
</comment>
<comment type="cofactor">
    <cofactor evidence="1 9">
        <name>Zn(2+)</name>
        <dbReference type="ChEBI" id="CHEBI:29105"/>
    </cofactor>
</comment>
<evidence type="ECO:0000256" key="3">
    <source>
        <dbReference type="ARBA" id="ARBA00013190"/>
    </source>
</evidence>
<proteinExistence type="inferred from homology"/>
<comment type="catalytic activity">
    <reaction evidence="7">
        <text>a secondary alcohol + NAD(+) = a ketone + NADH + H(+)</text>
        <dbReference type="Rhea" id="RHEA:10740"/>
        <dbReference type="ChEBI" id="CHEBI:15378"/>
        <dbReference type="ChEBI" id="CHEBI:17087"/>
        <dbReference type="ChEBI" id="CHEBI:35681"/>
        <dbReference type="ChEBI" id="CHEBI:57540"/>
        <dbReference type="ChEBI" id="CHEBI:57945"/>
        <dbReference type="EC" id="1.1.1.1"/>
    </reaction>
</comment>
<organism evidence="11 12">
    <name type="scientific">Brevibacterium spongiae</name>
    <dbReference type="NCBI Taxonomy" id="2909672"/>
    <lineage>
        <taxon>Bacteria</taxon>
        <taxon>Bacillati</taxon>
        <taxon>Actinomycetota</taxon>
        <taxon>Actinomycetes</taxon>
        <taxon>Micrococcales</taxon>
        <taxon>Brevibacteriaceae</taxon>
        <taxon>Brevibacterium</taxon>
    </lineage>
</organism>
<feature type="domain" description="Enoyl reductase (ER)" evidence="10">
    <location>
        <begin position="11"/>
        <end position="351"/>
    </location>
</feature>
<evidence type="ECO:0000256" key="7">
    <source>
        <dbReference type="ARBA" id="ARBA00049164"/>
    </source>
</evidence>
<dbReference type="InterPro" id="IPR020843">
    <property type="entry name" value="ER"/>
</dbReference>
<keyword evidence="6" id="KW-0560">Oxidoreductase</keyword>
<gene>
    <name evidence="11" type="ORF">L1F31_01640</name>
</gene>
<protein>
    <recommendedName>
        <fullName evidence="3">alcohol dehydrogenase</fullName>
        <ecNumber evidence="3">1.1.1.1</ecNumber>
    </recommendedName>
</protein>
<dbReference type="CDD" id="cd08240">
    <property type="entry name" value="6_hydroxyhexanoate_dh_like"/>
    <property type="match status" value="1"/>
</dbReference>
<evidence type="ECO:0000259" key="10">
    <source>
        <dbReference type="SMART" id="SM00829"/>
    </source>
</evidence>
<dbReference type="Proteomes" id="UP001064879">
    <property type="component" value="Chromosome"/>
</dbReference>
<accession>A0ABY5STN5</accession>
<dbReference type="EMBL" id="CP093443">
    <property type="protein sequence ID" value="UVI36396.1"/>
    <property type="molecule type" value="Genomic_DNA"/>
</dbReference>
<dbReference type="PANTHER" id="PTHR42940:SF8">
    <property type="entry name" value="VACUOLAR PROTEIN SORTING-ASSOCIATED PROTEIN 11"/>
    <property type="match status" value="1"/>
</dbReference>